<evidence type="ECO:0000313" key="3">
    <source>
        <dbReference type="EnsemblMetazoa" id="CJA26335.1"/>
    </source>
</evidence>
<organism evidence="3 4">
    <name type="scientific">Caenorhabditis japonica</name>
    <dbReference type="NCBI Taxonomy" id="281687"/>
    <lineage>
        <taxon>Eukaryota</taxon>
        <taxon>Metazoa</taxon>
        <taxon>Ecdysozoa</taxon>
        <taxon>Nematoda</taxon>
        <taxon>Chromadorea</taxon>
        <taxon>Rhabditida</taxon>
        <taxon>Rhabditina</taxon>
        <taxon>Rhabditomorpha</taxon>
        <taxon>Rhabditoidea</taxon>
        <taxon>Rhabditidae</taxon>
        <taxon>Peloderinae</taxon>
        <taxon>Caenorhabditis</taxon>
    </lineage>
</organism>
<dbReference type="InterPro" id="IPR036186">
    <property type="entry name" value="Serpin_sf"/>
</dbReference>
<evidence type="ECO:0000313" key="4">
    <source>
        <dbReference type="Proteomes" id="UP000005237"/>
    </source>
</evidence>
<dbReference type="Gene3D" id="2.30.39.10">
    <property type="entry name" value="Alpha-1-antitrypsin, domain 1"/>
    <property type="match status" value="1"/>
</dbReference>
<feature type="domain" description="Serpin" evidence="2">
    <location>
        <begin position="2"/>
        <end position="93"/>
    </location>
</feature>
<dbReference type="InterPro" id="IPR042178">
    <property type="entry name" value="Serpin_sf_1"/>
</dbReference>
<name>A0A8R1EA76_CAEJA</name>
<dbReference type="GO" id="GO:0004867">
    <property type="term" value="F:serine-type endopeptidase inhibitor activity"/>
    <property type="evidence" value="ECO:0007669"/>
    <property type="project" value="InterPro"/>
</dbReference>
<dbReference type="InterPro" id="IPR000215">
    <property type="entry name" value="Serpin_fam"/>
</dbReference>
<comment type="similarity">
    <text evidence="1">Belongs to the serpin family.</text>
</comment>
<evidence type="ECO:0000259" key="2">
    <source>
        <dbReference type="Pfam" id="PF00079"/>
    </source>
</evidence>
<dbReference type="Pfam" id="PF00079">
    <property type="entry name" value="Serpin"/>
    <property type="match status" value="1"/>
</dbReference>
<protein>
    <submittedName>
        <fullName evidence="3">SERPIN domain-containing protein</fullName>
    </submittedName>
</protein>
<dbReference type="PANTHER" id="PTHR11461:SF211">
    <property type="entry name" value="GH10112P-RELATED"/>
    <property type="match status" value="1"/>
</dbReference>
<dbReference type="GO" id="GO:0005615">
    <property type="term" value="C:extracellular space"/>
    <property type="evidence" value="ECO:0007669"/>
    <property type="project" value="InterPro"/>
</dbReference>
<dbReference type="SUPFAM" id="SSF56574">
    <property type="entry name" value="Serpins"/>
    <property type="match status" value="1"/>
</dbReference>
<dbReference type="PANTHER" id="PTHR11461">
    <property type="entry name" value="SERINE PROTEASE INHIBITOR, SERPIN"/>
    <property type="match status" value="1"/>
</dbReference>
<accession>A0A8R1EA76</accession>
<sequence>MKIPKFKIEEEIDLKQTLTSLGMTEMFSTPASFSEIADTFSISKAVHKASIEIHENGTPTTLTRPSLASDTVDFIANRPFLFAVIYDGHPLILGVFHG</sequence>
<dbReference type="Proteomes" id="UP000005237">
    <property type="component" value="Unassembled WGS sequence"/>
</dbReference>
<proteinExistence type="inferred from homology"/>
<dbReference type="Gene3D" id="3.30.497.10">
    <property type="entry name" value="Antithrombin, subunit I, domain 2"/>
    <property type="match status" value="1"/>
</dbReference>
<reference evidence="3" key="2">
    <citation type="submission" date="2022-06" db="UniProtKB">
        <authorList>
            <consortium name="EnsemblMetazoa"/>
        </authorList>
    </citation>
    <scope>IDENTIFICATION</scope>
    <source>
        <strain evidence="3">DF5081</strain>
    </source>
</reference>
<dbReference type="InterPro" id="IPR042185">
    <property type="entry name" value="Serpin_sf_2"/>
</dbReference>
<dbReference type="InterPro" id="IPR023796">
    <property type="entry name" value="Serpin_dom"/>
</dbReference>
<reference evidence="4" key="1">
    <citation type="submission" date="2010-08" db="EMBL/GenBank/DDBJ databases">
        <authorList>
            <consortium name="Caenorhabditis japonica Sequencing Consortium"/>
            <person name="Wilson R.K."/>
        </authorList>
    </citation>
    <scope>NUCLEOTIDE SEQUENCE [LARGE SCALE GENOMIC DNA]</scope>
    <source>
        <strain evidence="4">DF5081</strain>
    </source>
</reference>
<keyword evidence="4" id="KW-1185">Reference proteome</keyword>
<dbReference type="AlphaFoldDB" id="A0A8R1EA76"/>
<evidence type="ECO:0000256" key="1">
    <source>
        <dbReference type="ARBA" id="ARBA00009500"/>
    </source>
</evidence>
<dbReference type="EnsemblMetazoa" id="CJA26335.1">
    <property type="protein sequence ID" value="CJA26335.1"/>
    <property type="gene ID" value="WBGene00181907"/>
</dbReference>
<dbReference type="InterPro" id="IPR023795">
    <property type="entry name" value="Serpin_CS"/>
</dbReference>
<dbReference type="PROSITE" id="PS00284">
    <property type="entry name" value="SERPIN"/>
    <property type="match status" value="1"/>
</dbReference>